<dbReference type="InterPro" id="IPR000182">
    <property type="entry name" value="GNAT_dom"/>
</dbReference>
<evidence type="ECO:0000313" key="2">
    <source>
        <dbReference type="EMBL" id="KAK0628141.1"/>
    </source>
</evidence>
<dbReference type="PROSITE" id="PS51186">
    <property type="entry name" value="GNAT"/>
    <property type="match status" value="1"/>
</dbReference>
<reference evidence="2" key="1">
    <citation type="submission" date="2023-06" db="EMBL/GenBank/DDBJ databases">
        <title>Genome-scale phylogeny and comparative genomics of the fungal order Sordariales.</title>
        <authorList>
            <consortium name="Lawrence Berkeley National Laboratory"/>
            <person name="Hensen N."/>
            <person name="Bonometti L."/>
            <person name="Westerberg I."/>
            <person name="Brannstrom I.O."/>
            <person name="Guillou S."/>
            <person name="Cros-Aarteil S."/>
            <person name="Calhoun S."/>
            <person name="Haridas S."/>
            <person name="Kuo A."/>
            <person name="Mondo S."/>
            <person name="Pangilinan J."/>
            <person name="Riley R."/>
            <person name="LaButti K."/>
            <person name="Andreopoulos B."/>
            <person name="Lipzen A."/>
            <person name="Chen C."/>
            <person name="Yanf M."/>
            <person name="Daum C."/>
            <person name="Ng V."/>
            <person name="Clum A."/>
            <person name="Steindorff A."/>
            <person name="Ohm R."/>
            <person name="Martin F."/>
            <person name="Silar P."/>
            <person name="Natvig D."/>
            <person name="Lalanne C."/>
            <person name="Gautier V."/>
            <person name="Ament-velasquez S.L."/>
            <person name="Kruys A."/>
            <person name="Hutchinson M.I."/>
            <person name="Powell A.J."/>
            <person name="Barry K."/>
            <person name="Miller A.N."/>
            <person name="Grigoriev I.V."/>
            <person name="Debuchy R."/>
            <person name="Gladieux P."/>
            <person name="Thoren M.H."/>
            <person name="Johannesson H."/>
        </authorList>
    </citation>
    <scope>NUCLEOTIDE SEQUENCE</scope>
    <source>
        <strain evidence="2">SMH3391-2</strain>
    </source>
</reference>
<dbReference type="Gene3D" id="3.40.630.30">
    <property type="match status" value="1"/>
</dbReference>
<name>A0AA39X6E4_9PEZI</name>
<evidence type="ECO:0000313" key="3">
    <source>
        <dbReference type="Proteomes" id="UP001174934"/>
    </source>
</evidence>
<gene>
    <name evidence="2" type="ORF">B0T17DRAFT_521928</name>
</gene>
<dbReference type="CDD" id="cd04301">
    <property type="entry name" value="NAT_SF"/>
    <property type="match status" value="1"/>
</dbReference>
<evidence type="ECO:0000259" key="1">
    <source>
        <dbReference type="PROSITE" id="PS51186"/>
    </source>
</evidence>
<accession>A0AA39X6E4</accession>
<dbReference type="GO" id="GO:0016747">
    <property type="term" value="F:acyltransferase activity, transferring groups other than amino-acyl groups"/>
    <property type="evidence" value="ECO:0007669"/>
    <property type="project" value="InterPro"/>
</dbReference>
<dbReference type="SUPFAM" id="SSF55729">
    <property type="entry name" value="Acyl-CoA N-acyltransferases (Nat)"/>
    <property type="match status" value="1"/>
</dbReference>
<dbReference type="EMBL" id="JAULSR010000002">
    <property type="protein sequence ID" value="KAK0628141.1"/>
    <property type="molecule type" value="Genomic_DNA"/>
</dbReference>
<dbReference type="AlphaFoldDB" id="A0AA39X6E4"/>
<keyword evidence="3" id="KW-1185">Reference proteome</keyword>
<proteinExistence type="predicted"/>
<organism evidence="2 3">
    <name type="scientific">Bombardia bombarda</name>
    <dbReference type="NCBI Taxonomy" id="252184"/>
    <lineage>
        <taxon>Eukaryota</taxon>
        <taxon>Fungi</taxon>
        <taxon>Dikarya</taxon>
        <taxon>Ascomycota</taxon>
        <taxon>Pezizomycotina</taxon>
        <taxon>Sordariomycetes</taxon>
        <taxon>Sordariomycetidae</taxon>
        <taxon>Sordariales</taxon>
        <taxon>Lasiosphaeriaceae</taxon>
        <taxon>Bombardia</taxon>
    </lineage>
</organism>
<comment type="caution">
    <text evidence="2">The sequence shown here is derived from an EMBL/GenBank/DDBJ whole genome shotgun (WGS) entry which is preliminary data.</text>
</comment>
<sequence>MKCDIKVIPLTEDGIVFYLSKYKPFRLRALECDPSSFGSNYAREAAFKDNEWAARLLNPLATTFVAVVHTDDYIDKHGGEQKKTTSVLSSATLWGPIPVSPDHLRLPRPNIDNDSDVPMHWEITGVWTAPEARRQGIAVQLLQEAARTAHSQTTSQNRDCHLTVNVMHNNATAILLYKRCGYTETISPNNHGQGPKTEQEPLVHLALLLPRAQGA</sequence>
<protein>
    <recommendedName>
        <fullName evidence="1">N-acetyltransferase domain-containing protein</fullName>
    </recommendedName>
</protein>
<dbReference type="InterPro" id="IPR016181">
    <property type="entry name" value="Acyl_CoA_acyltransferase"/>
</dbReference>
<dbReference type="Pfam" id="PF13508">
    <property type="entry name" value="Acetyltransf_7"/>
    <property type="match status" value="1"/>
</dbReference>
<dbReference type="Proteomes" id="UP001174934">
    <property type="component" value="Unassembled WGS sequence"/>
</dbReference>
<feature type="domain" description="N-acetyltransferase" evidence="1">
    <location>
        <begin position="120"/>
        <end position="210"/>
    </location>
</feature>